<evidence type="ECO:0000256" key="1">
    <source>
        <dbReference type="SAM" id="Phobius"/>
    </source>
</evidence>
<name>A0A8F5DPL6_STAAU</name>
<sequence>MITIIIAICSVILSICSFIVALLNRLDNLRPQIYAILNTKKDQEGKRIKAENLEIKNFGKVPGIITNIKIICEENIYINNKQYKFESMFEAPDNNYISLEKVLKLLCKNHILTPNQSLILSINQPAKSKKDNLEKLSNYNEVQKYSINTISEIDTRLSIKVYYQKSKKGLSFIKTYKDTSYLISK</sequence>
<proteinExistence type="predicted"/>
<feature type="transmembrane region" description="Helical" evidence="1">
    <location>
        <begin position="5"/>
        <end position="23"/>
    </location>
</feature>
<keyword evidence="1" id="KW-1133">Transmembrane helix</keyword>
<keyword evidence="1" id="KW-0472">Membrane</keyword>
<keyword evidence="1" id="KW-0812">Transmembrane</keyword>
<evidence type="ECO:0000313" key="2">
    <source>
        <dbReference type="EMBL" id="QXJ78705.1"/>
    </source>
</evidence>
<dbReference type="AlphaFoldDB" id="A0A8F5DPL6"/>
<dbReference type="RefSeq" id="WP_000628345.1">
    <property type="nucleotide sequence ID" value="NZ_CAKOFC010000002.1"/>
</dbReference>
<protein>
    <submittedName>
        <fullName evidence="2">Uncharacterized protein</fullName>
    </submittedName>
</protein>
<organism evidence="2">
    <name type="scientific">Staphylococcus aureus</name>
    <dbReference type="NCBI Taxonomy" id="1280"/>
    <lineage>
        <taxon>Bacteria</taxon>
        <taxon>Bacillati</taxon>
        <taxon>Bacillota</taxon>
        <taxon>Bacilli</taxon>
        <taxon>Bacillales</taxon>
        <taxon>Staphylococcaceae</taxon>
        <taxon>Staphylococcus</taxon>
    </lineage>
</organism>
<dbReference type="EMBL" id="MW589252">
    <property type="protein sequence ID" value="QXJ78705.1"/>
    <property type="molecule type" value="Genomic_DNA"/>
</dbReference>
<reference evidence="2" key="1">
    <citation type="journal article" date="2021" name="Emerg. Microbes Infect.">
        <title>Comparative analysis of genomic characteristics, fitness and virulence of MRSA ST398 and ST9 isolated from China and Germany.</title>
        <authorList>
            <person name="Ji X."/>
            <person name="Kruger H."/>
            <person name="Tao J."/>
            <person name="Wang Y."/>
            <person name="Fessler A.T."/>
            <person name="Bai R."/>
            <person name="Wang S."/>
            <person name="Dong Y."/>
            <person name="Shen J."/>
            <person name="Wang Y."/>
            <person name="Schwarz S."/>
            <person name="Wu C."/>
        </authorList>
    </citation>
    <scope>NUCLEOTIDE SEQUENCE</scope>
    <source>
        <strain evidence="2">ST9</strain>
    </source>
</reference>
<accession>A0A8F5DPL6</accession>